<name>A0A200Q8W4_MACCD</name>
<dbReference type="OrthoDB" id="591587at2759"/>
<organism evidence="1 2">
    <name type="scientific">Macleaya cordata</name>
    <name type="common">Five-seeded plume-poppy</name>
    <name type="synonym">Bocconia cordata</name>
    <dbReference type="NCBI Taxonomy" id="56857"/>
    <lineage>
        <taxon>Eukaryota</taxon>
        <taxon>Viridiplantae</taxon>
        <taxon>Streptophyta</taxon>
        <taxon>Embryophyta</taxon>
        <taxon>Tracheophyta</taxon>
        <taxon>Spermatophyta</taxon>
        <taxon>Magnoliopsida</taxon>
        <taxon>Ranunculales</taxon>
        <taxon>Papaveraceae</taxon>
        <taxon>Papaveroideae</taxon>
        <taxon>Macleaya</taxon>
    </lineage>
</organism>
<comment type="caution">
    <text evidence="1">The sequence shown here is derived from an EMBL/GenBank/DDBJ whole genome shotgun (WGS) entry which is preliminary data.</text>
</comment>
<dbReference type="Pfam" id="PF03140">
    <property type="entry name" value="DUF247"/>
    <property type="match status" value="1"/>
</dbReference>
<dbReference type="PANTHER" id="PTHR31170:SF25">
    <property type="entry name" value="BNAA09G04570D PROTEIN"/>
    <property type="match status" value="1"/>
</dbReference>
<evidence type="ECO:0000313" key="1">
    <source>
        <dbReference type="EMBL" id="OVA06921.1"/>
    </source>
</evidence>
<dbReference type="EMBL" id="MVGT01002672">
    <property type="protein sequence ID" value="OVA06921.1"/>
    <property type="molecule type" value="Genomic_DNA"/>
</dbReference>
<reference evidence="1 2" key="1">
    <citation type="journal article" date="2017" name="Mol. Plant">
        <title>The Genome of Medicinal Plant Macleaya cordata Provides New Insights into Benzylisoquinoline Alkaloids Metabolism.</title>
        <authorList>
            <person name="Liu X."/>
            <person name="Liu Y."/>
            <person name="Huang P."/>
            <person name="Ma Y."/>
            <person name="Qing Z."/>
            <person name="Tang Q."/>
            <person name="Cao H."/>
            <person name="Cheng P."/>
            <person name="Zheng Y."/>
            <person name="Yuan Z."/>
            <person name="Zhou Y."/>
            <person name="Liu J."/>
            <person name="Tang Z."/>
            <person name="Zhuo Y."/>
            <person name="Zhang Y."/>
            <person name="Yu L."/>
            <person name="Huang J."/>
            <person name="Yang P."/>
            <person name="Peng Q."/>
            <person name="Zhang J."/>
            <person name="Jiang W."/>
            <person name="Zhang Z."/>
            <person name="Lin K."/>
            <person name="Ro D.K."/>
            <person name="Chen X."/>
            <person name="Xiong X."/>
            <person name="Shang Y."/>
            <person name="Huang S."/>
            <person name="Zeng J."/>
        </authorList>
    </citation>
    <scope>NUCLEOTIDE SEQUENCE [LARGE SCALE GENOMIC DNA]</scope>
    <source>
        <strain evidence="2">cv. BLH2017</strain>
        <tissue evidence="1">Root</tissue>
    </source>
</reference>
<dbReference type="AlphaFoldDB" id="A0A200Q8W4"/>
<dbReference type="InParanoid" id="A0A200Q8W4"/>
<dbReference type="PANTHER" id="PTHR31170">
    <property type="entry name" value="BNAC04G53230D PROTEIN"/>
    <property type="match status" value="1"/>
</dbReference>
<dbReference type="InterPro" id="IPR004158">
    <property type="entry name" value="DUF247_pln"/>
</dbReference>
<dbReference type="STRING" id="56857.A0A200Q8W4"/>
<protein>
    <submittedName>
        <fullName evidence="1">Uncharacterized protein</fullName>
    </submittedName>
</protein>
<dbReference type="Proteomes" id="UP000195402">
    <property type="component" value="Unassembled WGS sequence"/>
</dbReference>
<proteinExistence type="predicted"/>
<gene>
    <name evidence="1" type="ORF">BVC80_1735g26</name>
</gene>
<evidence type="ECO:0000313" key="2">
    <source>
        <dbReference type="Proteomes" id="UP000195402"/>
    </source>
</evidence>
<sequence>MNLNPNHIPNRHRANDSVSISLQPLLPNLQTAIITGGLRQVEGWFTSNPTMASNTYWCIRWLFSIWLKDSSVNYFVGSQPLPITVIPEVPRHIEYYHLVDVFRIYFLSSVQGTRPSPNYWSSRRMRLLPHPITQRLSVVHQESQLNHCVIELQEAGVKFKKKQRSDLLEISFNLQTGDLEIPPLYLDDNSVPLFLNFMAFELCDKSRERTTSCS</sequence>
<keyword evidence="2" id="KW-1185">Reference proteome</keyword>
<accession>A0A200Q8W4</accession>